<protein>
    <submittedName>
        <fullName evidence="3">ABC1-domain-containing protein</fullName>
    </submittedName>
</protein>
<organism evidence="3">
    <name type="scientific">Dichomitus squalens</name>
    <dbReference type="NCBI Taxonomy" id="114155"/>
    <lineage>
        <taxon>Eukaryota</taxon>
        <taxon>Fungi</taxon>
        <taxon>Dikarya</taxon>
        <taxon>Basidiomycota</taxon>
        <taxon>Agaricomycotina</taxon>
        <taxon>Agaricomycetes</taxon>
        <taxon>Polyporales</taxon>
        <taxon>Polyporaceae</taxon>
        <taxon>Dichomitus</taxon>
    </lineage>
</organism>
<dbReference type="InterPro" id="IPR011009">
    <property type="entry name" value="Kinase-like_dom_sf"/>
</dbReference>
<dbReference type="PANTHER" id="PTHR43173">
    <property type="entry name" value="ABC1 FAMILY PROTEIN"/>
    <property type="match status" value="1"/>
</dbReference>
<dbReference type="PANTHER" id="PTHR43173:SF37">
    <property type="entry name" value="ABC1 FAMILY PROTEIN C10F6.14C"/>
    <property type="match status" value="1"/>
</dbReference>
<dbReference type="AlphaFoldDB" id="A0A4Q9M9X4"/>
<dbReference type="InterPro" id="IPR045307">
    <property type="entry name" value="ADCK1_dom"/>
</dbReference>
<dbReference type="InterPro" id="IPR004147">
    <property type="entry name" value="ABC1_dom"/>
</dbReference>
<evidence type="ECO:0000313" key="3">
    <source>
        <dbReference type="EMBL" id="TBU23839.1"/>
    </source>
</evidence>
<name>A0A4Q9M9X4_9APHY</name>
<evidence type="ECO:0000259" key="2">
    <source>
        <dbReference type="Pfam" id="PF03109"/>
    </source>
</evidence>
<gene>
    <name evidence="3" type="ORF">BD311DRAFT_767646</name>
</gene>
<feature type="domain" description="ABC1 atypical kinase-like" evidence="2">
    <location>
        <begin position="162"/>
        <end position="443"/>
    </location>
</feature>
<evidence type="ECO:0000256" key="1">
    <source>
        <dbReference type="ARBA" id="ARBA00009670"/>
    </source>
</evidence>
<dbReference type="Pfam" id="PF03109">
    <property type="entry name" value="ABC1"/>
    <property type="match status" value="1"/>
</dbReference>
<proteinExistence type="inferred from homology"/>
<accession>A0A4Q9M9X4</accession>
<reference evidence="3" key="1">
    <citation type="submission" date="2019-01" db="EMBL/GenBank/DDBJ databases">
        <title>Draft genome sequences of three monokaryotic isolates of the white-rot basidiomycete fungus Dichomitus squalens.</title>
        <authorList>
            <consortium name="DOE Joint Genome Institute"/>
            <person name="Lopez S.C."/>
            <person name="Andreopoulos B."/>
            <person name="Pangilinan J."/>
            <person name="Lipzen A."/>
            <person name="Riley R."/>
            <person name="Ahrendt S."/>
            <person name="Ng V."/>
            <person name="Barry K."/>
            <person name="Daum C."/>
            <person name="Grigoriev I.V."/>
            <person name="Hilden K.S."/>
            <person name="Makela M.R."/>
            <person name="de Vries R.P."/>
        </authorList>
    </citation>
    <scope>NUCLEOTIDE SEQUENCE [LARGE SCALE GENOMIC DNA]</scope>
    <source>
        <strain evidence="3">OM18370.1</strain>
    </source>
</reference>
<dbReference type="OrthoDB" id="427480at2759"/>
<comment type="similarity">
    <text evidence="1">Belongs to the protein kinase superfamily. ADCK protein kinase family.</text>
</comment>
<dbReference type="CDD" id="cd13969">
    <property type="entry name" value="ADCK1-like"/>
    <property type="match status" value="1"/>
</dbReference>
<dbReference type="SUPFAM" id="SSF56112">
    <property type="entry name" value="Protein kinase-like (PK-like)"/>
    <property type="match status" value="1"/>
</dbReference>
<dbReference type="Proteomes" id="UP000292957">
    <property type="component" value="Unassembled WGS sequence"/>
</dbReference>
<sequence>MLARLQPPACHILPRSACPGILSRSRPKTSLHARCISQGASGYGASSPSGGQPRSLLQRYALRTALAALGLGIAYEVDKELHASAIIRNLRTLWTCAVIALDYKLNFKHEKEGDIPALQERVAQRVYDLLTTNAGLYIKIGQAFANNAALLPRPMQEKFARLFDDAPQVPYSVVEKVFVAEFGRPPAGPNGVFEVFEEQAAASASIAQVHRAKLKADDRSDEWVAVKIQKPDVSKQVEWDLGAFTVVMWMYEHWLFNIPAMFAVNFINDHLRRELDFEAEVRNATETTSYIAREPRLADRVYVPKVYPEYSTKKVMTAEWIDGVRLSDRRGIERLMGSDARESSRPPLAADRFPVLKGGSEWVMRTMVDLFSAQIFDWGWVHCDPHPGNIIIRPHPDPAKAKKGQAQFVLLDHGLYVRVSDAFQQQYAQLWKGLLTLDFDVVKGVASEWGIGTPDLFASATLMRPVRFQQSDAPDFDKMDNYERGVLMKERLKGFLTDTDRLPKELLFIGRNMRIVQGNNQSFGSPVNRVRITGHWASRSLVTSHKLTTGRRIREFFNHFIFMSVLFTSDIIFWATKIRQWAWHLFGRKGQSFEDELEASMRSFAKSNFGIDVPASAFEG</sequence>
<dbReference type="InterPro" id="IPR051130">
    <property type="entry name" value="Mito_struct-func_regulator"/>
</dbReference>
<dbReference type="EMBL" id="ML143493">
    <property type="protein sequence ID" value="TBU23839.1"/>
    <property type="molecule type" value="Genomic_DNA"/>
</dbReference>